<dbReference type="Gene3D" id="3.40.190.10">
    <property type="entry name" value="Periplasmic binding protein-like II"/>
    <property type="match status" value="2"/>
</dbReference>
<organism evidence="6 7">
    <name type="scientific">Sporichthya brevicatena</name>
    <dbReference type="NCBI Taxonomy" id="171442"/>
    <lineage>
        <taxon>Bacteria</taxon>
        <taxon>Bacillati</taxon>
        <taxon>Actinomycetota</taxon>
        <taxon>Actinomycetes</taxon>
        <taxon>Sporichthyales</taxon>
        <taxon>Sporichthyaceae</taxon>
        <taxon>Sporichthya</taxon>
    </lineage>
</organism>
<accession>A0ABN1GN98</accession>
<dbReference type="Pfam" id="PF00126">
    <property type="entry name" value="HTH_1"/>
    <property type="match status" value="1"/>
</dbReference>
<dbReference type="PANTHER" id="PTHR30126:SF39">
    <property type="entry name" value="HTH-TYPE TRANSCRIPTIONAL REGULATOR CYSL"/>
    <property type="match status" value="1"/>
</dbReference>
<keyword evidence="3" id="KW-0238">DNA-binding</keyword>
<name>A0ABN1GN98_9ACTN</name>
<evidence type="ECO:0000256" key="2">
    <source>
        <dbReference type="ARBA" id="ARBA00023015"/>
    </source>
</evidence>
<protein>
    <submittedName>
        <fullName evidence="6">LysR family transcriptional regulator</fullName>
    </submittedName>
</protein>
<dbReference type="InterPro" id="IPR000847">
    <property type="entry name" value="LysR_HTH_N"/>
</dbReference>
<evidence type="ECO:0000313" key="6">
    <source>
        <dbReference type="EMBL" id="GAA0614989.1"/>
    </source>
</evidence>
<dbReference type="EMBL" id="BAAAHE010000011">
    <property type="protein sequence ID" value="GAA0614989.1"/>
    <property type="molecule type" value="Genomic_DNA"/>
</dbReference>
<comment type="similarity">
    <text evidence="1">Belongs to the LysR transcriptional regulatory family.</text>
</comment>
<dbReference type="SUPFAM" id="SSF46785">
    <property type="entry name" value="Winged helix' DNA-binding domain"/>
    <property type="match status" value="1"/>
</dbReference>
<evidence type="ECO:0000259" key="5">
    <source>
        <dbReference type="PROSITE" id="PS50931"/>
    </source>
</evidence>
<comment type="caution">
    <text evidence="6">The sequence shown here is derived from an EMBL/GenBank/DDBJ whole genome shotgun (WGS) entry which is preliminary data.</text>
</comment>
<evidence type="ECO:0000256" key="4">
    <source>
        <dbReference type="ARBA" id="ARBA00023163"/>
    </source>
</evidence>
<dbReference type="PROSITE" id="PS50931">
    <property type="entry name" value="HTH_LYSR"/>
    <property type="match status" value="1"/>
</dbReference>
<keyword evidence="4" id="KW-0804">Transcription</keyword>
<sequence length="291" mass="30345">MATNSRLRVLVELAAAGSVRGAAARLFVTESSVSSSLSALSAEVGVPLVERIGRGVRLTPAGERYVAYAQRILNLHDEAVLAARGEADPEHGSVRIAAVTTAGELLIPALLASFRRKYPGVVLHVDVAPRGRVWPILTRHEADLVVAGRPPASVNDVRVCATSPNTLVVVGAPGTPGDLATVTWLLREPESGVRATCLALLGRLEITPPLMTLGSHGAVVAAAVAGLGVTMVSRQAVESELEAGTLIEIAVPGTPMDRPWNAVTQISPTAPTRLLVEHLLADTHLGWAPAD</sequence>
<dbReference type="Gene3D" id="1.10.10.10">
    <property type="entry name" value="Winged helix-like DNA-binding domain superfamily/Winged helix DNA-binding domain"/>
    <property type="match status" value="1"/>
</dbReference>
<feature type="domain" description="HTH lysR-type" evidence="5">
    <location>
        <begin position="1"/>
        <end position="59"/>
    </location>
</feature>
<proteinExistence type="inferred from homology"/>
<evidence type="ECO:0000313" key="7">
    <source>
        <dbReference type="Proteomes" id="UP001500957"/>
    </source>
</evidence>
<dbReference type="RefSeq" id="WP_344603421.1">
    <property type="nucleotide sequence ID" value="NZ_BAAAHE010000011.1"/>
</dbReference>
<dbReference type="InterPro" id="IPR036390">
    <property type="entry name" value="WH_DNA-bd_sf"/>
</dbReference>
<dbReference type="InterPro" id="IPR036388">
    <property type="entry name" value="WH-like_DNA-bd_sf"/>
</dbReference>
<dbReference type="Proteomes" id="UP001500957">
    <property type="component" value="Unassembled WGS sequence"/>
</dbReference>
<dbReference type="PANTHER" id="PTHR30126">
    <property type="entry name" value="HTH-TYPE TRANSCRIPTIONAL REGULATOR"/>
    <property type="match status" value="1"/>
</dbReference>
<keyword evidence="2" id="KW-0805">Transcription regulation</keyword>
<gene>
    <name evidence="6" type="ORF">GCM10009547_16090</name>
</gene>
<reference evidence="6 7" key="1">
    <citation type="journal article" date="2019" name="Int. J. Syst. Evol. Microbiol.">
        <title>The Global Catalogue of Microorganisms (GCM) 10K type strain sequencing project: providing services to taxonomists for standard genome sequencing and annotation.</title>
        <authorList>
            <consortium name="The Broad Institute Genomics Platform"/>
            <consortium name="The Broad Institute Genome Sequencing Center for Infectious Disease"/>
            <person name="Wu L."/>
            <person name="Ma J."/>
        </authorList>
    </citation>
    <scope>NUCLEOTIDE SEQUENCE [LARGE SCALE GENOMIC DNA]</scope>
    <source>
        <strain evidence="6 7">JCM 10671</strain>
    </source>
</reference>
<dbReference type="SUPFAM" id="SSF53850">
    <property type="entry name" value="Periplasmic binding protein-like II"/>
    <property type="match status" value="1"/>
</dbReference>
<keyword evidence="7" id="KW-1185">Reference proteome</keyword>
<dbReference type="InterPro" id="IPR005119">
    <property type="entry name" value="LysR_subst-bd"/>
</dbReference>
<evidence type="ECO:0000256" key="1">
    <source>
        <dbReference type="ARBA" id="ARBA00009437"/>
    </source>
</evidence>
<dbReference type="Pfam" id="PF03466">
    <property type="entry name" value="LysR_substrate"/>
    <property type="match status" value="1"/>
</dbReference>
<evidence type="ECO:0000256" key="3">
    <source>
        <dbReference type="ARBA" id="ARBA00023125"/>
    </source>
</evidence>